<dbReference type="Gramene" id="HORVU.MOREX.r2.4HG0317090.1">
    <property type="protein sequence ID" value="HORVU.MOREX.r2.4HG0317090.1.CDS.1"/>
    <property type="gene ID" value="HORVU.MOREX.r2.4HG0317090"/>
</dbReference>
<keyword evidence="2" id="KW-1185">Reference proteome</keyword>
<proteinExistence type="predicted"/>
<name>A0A8I6XCN1_HORVV</name>
<dbReference type="EnsemblPlants" id="HORVU.MOREX.r3.4HG0381190.1">
    <property type="protein sequence ID" value="HORVU.MOREX.r3.4HG0381190.1.CDS1"/>
    <property type="gene ID" value="HORVU.MOREX.r3.4HG0381190"/>
</dbReference>
<dbReference type="AlphaFoldDB" id="A0A8I6XCN1"/>
<reference evidence="1" key="3">
    <citation type="submission" date="2022-01" db="UniProtKB">
        <authorList>
            <consortium name="EnsemblPlants"/>
        </authorList>
    </citation>
    <scope>IDENTIFICATION</scope>
    <source>
        <strain evidence="1">subsp. vulgare</strain>
    </source>
</reference>
<evidence type="ECO:0000313" key="1">
    <source>
        <dbReference type="EnsemblPlants" id="HORVU.MOREX.r3.4HG0381190.1.CDS1"/>
    </source>
</evidence>
<sequence>MSESRGSIAFFTSYRPPLPLDIFCCPVPASSGQEELHLTDGLSYNYNCQPIPSAALKTIVKRLDLAPEATVEADVDSGHLTSLAFVSERQHNLETLQVGLRFADNGEVKVFTLADIYGCYDPYSV</sequence>
<dbReference type="Gramene" id="HORVU.MOREX.r3.4HG0381190.1">
    <property type="protein sequence ID" value="HORVU.MOREX.r3.4HG0381190.1.CDS1"/>
    <property type="gene ID" value="HORVU.MOREX.r3.4HG0381190"/>
</dbReference>
<dbReference type="PANTHER" id="PTHR32161">
    <property type="entry name" value="DPP6 N-TERMINAL DOMAIN-LIKE PROTEIN"/>
    <property type="match status" value="1"/>
</dbReference>
<reference evidence="2" key="1">
    <citation type="journal article" date="2012" name="Nature">
        <title>A physical, genetic and functional sequence assembly of the barley genome.</title>
        <authorList>
            <consortium name="The International Barley Genome Sequencing Consortium"/>
            <person name="Mayer K.F."/>
            <person name="Waugh R."/>
            <person name="Brown J.W."/>
            <person name="Schulman A."/>
            <person name="Langridge P."/>
            <person name="Platzer M."/>
            <person name="Fincher G.B."/>
            <person name="Muehlbauer G.J."/>
            <person name="Sato K."/>
            <person name="Close T.J."/>
            <person name="Wise R.P."/>
            <person name="Stein N."/>
        </authorList>
    </citation>
    <scope>NUCLEOTIDE SEQUENCE [LARGE SCALE GENOMIC DNA]</scope>
    <source>
        <strain evidence="2">cv. Morex</strain>
    </source>
</reference>
<dbReference type="Proteomes" id="UP000011116">
    <property type="component" value="Chromosome 4H"/>
</dbReference>
<evidence type="ECO:0000313" key="2">
    <source>
        <dbReference type="Proteomes" id="UP000011116"/>
    </source>
</evidence>
<accession>A0A8I6XCN1</accession>
<dbReference type="PANTHER" id="PTHR32161:SF21">
    <property type="entry name" value="OS03G0314500 PROTEIN"/>
    <property type="match status" value="1"/>
</dbReference>
<reference evidence="1" key="2">
    <citation type="submission" date="2020-10" db="EMBL/GenBank/DDBJ databases">
        <authorList>
            <person name="Scholz U."/>
            <person name="Mascher M."/>
            <person name="Fiebig A."/>
        </authorList>
    </citation>
    <scope>NUCLEOTIDE SEQUENCE [LARGE SCALE GENOMIC DNA]</scope>
    <source>
        <strain evidence="1">cv. Morex</strain>
    </source>
</reference>
<protein>
    <submittedName>
        <fullName evidence="1">Uncharacterized protein</fullName>
    </submittedName>
</protein>
<organism evidence="1 2">
    <name type="scientific">Hordeum vulgare subsp. vulgare</name>
    <name type="common">Domesticated barley</name>
    <dbReference type="NCBI Taxonomy" id="112509"/>
    <lineage>
        <taxon>Eukaryota</taxon>
        <taxon>Viridiplantae</taxon>
        <taxon>Streptophyta</taxon>
        <taxon>Embryophyta</taxon>
        <taxon>Tracheophyta</taxon>
        <taxon>Spermatophyta</taxon>
        <taxon>Magnoliopsida</taxon>
        <taxon>Liliopsida</taxon>
        <taxon>Poales</taxon>
        <taxon>Poaceae</taxon>
        <taxon>BOP clade</taxon>
        <taxon>Pooideae</taxon>
        <taxon>Triticodae</taxon>
        <taxon>Triticeae</taxon>
        <taxon>Hordeinae</taxon>
        <taxon>Hordeum</taxon>
    </lineage>
</organism>